<name>A0A7J3WDG9_CALS0</name>
<reference evidence="1" key="1">
    <citation type="journal article" date="2020" name="mSystems">
        <title>Genome- and Community-Level Interaction Insights into Carbon Utilization and Element Cycling Functions of Hydrothermarchaeota in Hydrothermal Sediment.</title>
        <authorList>
            <person name="Zhou Z."/>
            <person name="Liu Y."/>
            <person name="Xu W."/>
            <person name="Pan J."/>
            <person name="Luo Z.H."/>
            <person name="Li M."/>
        </authorList>
    </citation>
    <scope>NUCLEOTIDE SEQUENCE [LARGE SCALE GENOMIC DNA]</scope>
    <source>
        <strain evidence="1">SpSt-1073</strain>
    </source>
</reference>
<proteinExistence type="predicted"/>
<dbReference type="EMBL" id="DRXG01000126">
    <property type="protein sequence ID" value="HHN52788.1"/>
    <property type="molecule type" value="Genomic_DNA"/>
</dbReference>
<gene>
    <name evidence="1" type="ORF">ENM30_05695</name>
</gene>
<protein>
    <submittedName>
        <fullName evidence="1">Uncharacterized protein</fullName>
    </submittedName>
</protein>
<comment type="caution">
    <text evidence="1">The sequence shown here is derived from an EMBL/GenBank/DDBJ whole genome shotgun (WGS) entry which is preliminary data.</text>
</comment>
<sequence>MRRGRCSGKPSAAWLVFCGIAEAIELSEENYIAAGVDTVRLKLVHVSNAEAEARLERDELEKFPQVLESMQRARSMASAAVYPREFEALNPAPVVAVLSRDDAGKFVELVRRKTGVSLYERAVKIAVEGDVFIVAIEYHCG</sequence>
<organism evidence="1">
    <name type="scientific">Caldiarchaeum subterraneum</name>
    <dbReference type="NCBI Taxonomy" id="311458"/>
    <lineage>
        <taxon>Archaea</taxon>
        <taxon>Nitrososphaerota</taxon>
        <taxon>Candidatus Caldarchaeales</taxon>
        <taxon>Candidatus Caldarchaeaceae</taxon>
        <taxon>Candidatus Caldarchaeum</taxon>
    </lineage>
</organism>
<accession>A0A7J3WDG9</accession>
<dbReference type="AlphaFoldDB" id="A0A7J3WDG9"/>
<evidence type="ECO:0000313" key="1">
    <source>
        <dbReference type="EMBL" id="HHN52788.1"/>
    </source>
</evidence>